<keyword evidence="1" id="KW-0677">Repeat</keyword>
<dbReference type="Pfam" id="PF13041">
    <property type="entry name" value="PPR_2"/>
    <property type="match status" value="1"/>
</dbReference>
<dbReference type="AlphaFoldDB" id="A0A2P5FPG9"/>
<dbReference type="Pfam" id="PF01535">
    <property type="entry name" value="PPR"/>
    <property type="match status" value="3"/>
</dbReference>
<sequence length="293" mass="33567">MRRRVLPKLPRNFINSLHSHTTILNTTSPPNWSLLIKTHISQGSPKEALRLYTRFRSKGIYSLVLVPQILKACSSLCFLNYGRSIHGDSIKCGVLSHIFVGTSLINMYAKCREICDARKMFDLMPEKNVITWNAMIGGYWKNGDIKSASVMFDKMSERNSVTWIEMIDGFARCGDTVSARQLFDRVPMELKNLVTWTVMVDGYSSNGEMEAAREVFELMPERNFFSWDDNFKNELGYANIETQDSSLLSTDFTISPVTFWYFSNSKKPNYAVRLRGSQSDNKEIKESNSLKLL</sequence>
<dbReference type="GO" id="GO:0003723">
    <property type="term" value="F:RNA binding"/>
    <property type="evidence" value="ECO:0007669"/>
    <property type="project" value="InterPro"/>
</dbReference>
<name>A0A2P5FPG9_TREOI</name>
<feature type="repeat" description="PPR" evidence="2">
    <location>
        <begin position="192"/>
        <end position="226"/>
    </location>
</feature>
<dbReference type="InterPro" id="IPR002885">
    <property type="entry name" value="PPR_rpt"/>
</dbReference>
<dbReference type="EMBL" id="JXTC01000017">
    <property type="protein sequence ID" value="PON99702.1"/>
    <property type="molecule type" value="Genomic_DNA"/>
</dbReference>
<dbReference type="PROSITE" id="PS51375">
    <property type="entry name" value="PPR"/>
    <property type="match status" value="2"/>
</dbReference>
<dbReference type="STRING" id="63057.A0A2P5FPG9"/>
<evidence type="ECO:0000256" key="1">
    <source>
        <dbReference type="ARBA" id="ARBA00022737"/>
    </source>
</evidence>
<keyword evidence="4" id="KW-1185">Reference proteome</keyword>
<proteinExistence type="predicted"/>
<protein>
    <submittedName>
        <fullName evidence="3">Pentatricopeptide repeat</fullName>
    </submittedName>
</protein>
<evidence type="ECO:0000313" key="4">
    <source>
        <dbReference type="Proteomes" id="UP000237000"/>
    </source>
</evidence>
<evidence type="ECO:0000313" key="3">
    <source>
        <dbReference type="EMBL" id="PON99702.1"/>
    </source>
</evidence>
<gene>
    <name evidence="3" type="ORF">TorRG33x02_044670</name>
</gene>
<dbReference type="OrthoDB" id="185373at2759"/>
<reference evidence="4" key="1">
    <citation type="submission" date="2016-06" db="EMBL/GenBank/DDBJ databases">
        <title>Parallel loss of symbiosis genes in relatives of nitrogen-fixing non-legume Parasponia.</title>
        <authorList>
            <person name="Van Velzen R."/>
            <person name="Holmer R."/>
            <person name="Bu F."/>
            <person name="Rutten L."/>
            <person name="Van Zeijl A."/>
            <person name="Liu W."/>
            <person name="Santuari L."/>
            <person name="Cao Q."/>
            <person name="Sharma T."/>
            <person name="Shen D."/>
            <person name="Roswanjaya Y."/>
            <person name="Wardhani T."/>
            <person name="Kalhor M.S."/>
            <person name="Jansen J."/>
            <person name="Van den Hoogen J."/>
            <person name="Gungor B."/>
            <person name="Hartog M."/>
            <person name="Hontelez J."/>
            <person name="Verver J."/>
            <person name="Yang W.-C."/>
            <person name="Schijlen E."/>
            <person name="Repin R."/>
            <person name="Schilthuizen M."/>
            <person name="Schranz E."/>
            <person name="Heidstra R."/>
            <person name="Miyata K."/>
            <person name="Fedorova E."/>
            <person name="Kohlen W."/>
            <person name="Bisseling T."/>
            <person name="Smit S."/>
            <person name="Geurts R."/>
        </authorList>
    </citation>
    <scope>NUCLEOTIDE SEQUENCE [LARGE SCALE GENOMIC DNA]</scope>
    <source>
        <strain evidence="4">cv. RG33-2</strain>
    </source>
</reference>
<comment type="caution">
    <text evidence="3">The sequence shown here is derived from an EMBL/GenBank/DDBJ whole genome shotgun (WGS) entry which is preliminary data.</text>
</comment>
<dbReference type="NCBIfam" id="TIGR00756">
    <property type="entry name" value="PPR"/>
    <property type="match status" value="2"/>
</dbReference>
<dbReference type="PANTHER" id="PTHR47926:SF359">
    <property type="entry name" value="PENTACOTRIPEPTIDE-REPEAT REGION OF PRORP DOMAIN-CONTAINING PROTEIN"/>
    <property type="match status" value="1"/>
</dbReference>
<dbReference type="InterPro" id="IPR011990">
    <property type="entry name" value="TPR-like_helical_dom_sf"/>
</dbReference>
<dbReference type="InParanoid" id="A0A2P5FPG9"/>
<dbReference type="SUPFAM" id="SSF48452">
    <property type="entry name" value="TPR-like"/>
    <property type="match status" value="1"/>
</dbReference>
<dbReference type="Proteomes" id="UP000237000">
    <property type="component" value="Unassembled WGS sequence"/>
</dbReference>
<dbReference type="InterPro" id="IPR046960">
    <property type="entry name" value="PPR_At4g14850-like_plant"/>
</dbReference>
<dbReference type="GO" id="GO:0009451">
    <property type="term" value="P:RNA modification"/>
    <property type="evidence" value="ECO:0007669"/>
    <property type="project" value="InterPro"/>
</dbReference>
<feature type="repeat" description="PPR" evidence="2">
    <location>
        <begin position="128"/>
        <end position="162"/>
    </location>
</feature>
<accession>A0A2P5FPG9</accession>
<dbReference type="PANTHER" id="PTHR47926">
    <property type="entry name" value="PENTATRICOPEPTIDE REPEAT-CONTAINING PROTEIN"/>
    <property type="match status" value="1"/>
</dbReference>
<evidence type="ECO:0000256" key="2">
    <source>
        <dbReference type="PROSITE-ProRule" id="PRU00708"/>
    </source>
</evidence>
<dbReference type="Gene3D" id="1.25.40.10">
    <property type="entry name" value="Tetratricopeptide repeat domain"/>
    <property type="match status" value="2"/>
</dbReference>
<organism evidence="3 4">
    <name type="scientific">Trema orientale</name>
    <name type="common">Charcoal tree</name>
    <name type="synonym">Celtis orientalis</name>
    <dbReference type="NCBI Taxonomy" id="63057"/>
    <lineage>
        <taxon>Eukaryota</taxon>
        <taxon>Viridiplantae</taxon>
        <taxon>Streptophyta</taxon>
        <taxon>Embryophyta</taxon>
        <taxon>Tracheophyta</taxon>
        <taxon>Spermatophyta</taxon>
        <taxon>Magnoliopsida</taxon>
        <taxon>eudicotyledons</taxon>
        <taxon>Gunneridae</taxon>
        <taxon>Pentapetalae</taxon>
        <taxon>rosids</taxon>
        <taxon>fabids</taxon>
        <taxon>Rosales</taxon>
        <taxon>Cannabaceae</taxon>
        <taxon>Trema</taxon>
    </lineage>
</organism>